<evidence type="ECO:0000313" key="2">
    <source>
        <dbReference type="Proteomes" id="UP000521943"/>
    </source>
</evidence>
<gene>
    <name evidence="1" type="ORF">DFP72DRAFT_759742</name>
</gene>
<accession>A0A8H6HNX0</accession>
<name>A0A8H6HNX0_9AGAR</name>
<dbReference type="AlphaFoldDB" id="A0A8H6HNX0"/>
<comment type="caution">
    <text evidence="1">The sequence shown here is derived from an EMBL/GenBank/DDBJ whole genome shotgun (WGS) entry which is preliminary data.</text>
</comment>
<proteinExistence type="predicted"/>
<dbReference type="Proteomes" id="UP000521943">
    <property type="component" value="Unassembled WGS sequence"/>
</dbReference>
<reference evidence="1 2" key="1">
    <citation type="submission" date="2020-07" db="EMBL/GenBank/DDBJ databases">
        <title>Comparative genomics of pyrophilous fungi reveals a link between fire events and developmental genes.</title>
        <authorList>
            <consortium name="DOE Joint Genome Institute"/>
            <person name="Steindorff A.S."/>
            <person name="Carver A."/>
            <person name="Calhoun S."/>
            <person name="Stillman K."/>
            <person name="Liu H."/>
            <person name="Lipzen A."/>
            <person name="Pangilinan J."/>
            <person name="Labutti K."/>
            <person name="Bruns T.D."/>
            <person name="Grigoriev I.V."/>
        </authorList>
    </citation>
    <scope>NUCLEOTIDE SEQUENCE [LARGE SCALE GENOMIC DNA]</scope>
    <source>
        <strain evidence="1 2">CBS 144469</strain>
    </source>
</reference>
<dbReference type="EMBL" id="JACGCI010000060">
    <property type="protein sequence ID" value="KAF6749951.1"/>
    <property type="molecule type" value="Genomic_DNA"/>
</dbReference>
<feature type="non-terminal residue" evidence="1">
    <location>
        <position position="1"/>
    </location>
</feature>
<dbReference type="OrthoDB" id="3268696at2759"/>
<evidence type="ECO:0000313" key="1">
    <source>
        <dbReference type="EMBL" id="KAF6749951.1"/>
    </source>
</evidence>
<sequence>TRKDYEEYQARLVRLLSQPRMRAAGMQGGYIWRLVKDLVPLVRILPGPQDDTAEILISEPEPGEDGQHSFIDDTLSRHDMHLIVGSYLVPDARSGKRVIKSWWPPPDADEDVGEFSGMWTPYLEETFRERLEAIMSGSAQPLRAREWKRDSKGWRGLRVWRKRLRELSTNFIRDL</sequence>
<protein>
    <submittedName>
        <fullName evidence="1">Uncharacterized protein</fullName>
    </submittedName>
</protein>
<keyword evidence="2" id="KW-1185">Reference proteome</keyword>
<feature type="non-terminal residue" evidence="1">
    <location>
        <position position="175"/>
    </location>
</feature>
<organism evidence="1 2">
    <name type="scientific">Ephemerocybe angulata</name>
    <dbReference type="NCBI Taxonomy" id="980116"/>
    <lineage>
        <taxon>Eukaryota</taxon>
        <taxon>Fungi</taxon>
        <taxon>Dikarya</taxon>
        <taxon>Basidiomycota</taxon>
        <taxon>Agaricomycotina</taxon>
        <taxon>Agaricomycetes</taxon>
        <taxon>Agaricomycetidae</taxon>
        <taxon>Agaricales</taxon>
        <taxon>Agaricineae</taxon>
        <taxon>Psathyrellaceae</taxon>
        <taxon>Ephemerocybe</taxon>
    </lineage>
</organism>